<gene>
    <name evidence="1" type="ORF">FOYG_02261</name>
</gene>
<dbReference type="HOGENOM" id="CLU_3359678_0_0_1"/>
<dbReference type="Proteomes" id="UP000030753">
    <property type="component" value="Unassembled WGS sequence"/>
</dbReference>
<protein>
    <submittedName>
        <fullName evidence="1">Uncharacterized protein</fullName>
    </submittedName>
</protein>
<proteinExistence type="predicted"/>
<reference evidence="1 2" key="1">
    <citation type="submission" date="2011-06" db="EMBL/GenBank/DDBJ databases">
        <title>The Genome Sequence of Fusarium oxysporum FOSC 3-a.</title>
        <authorList>
            <consortium name="The Broad Institute Genome Sequencing Platform"/>
            <person name="Ma L.-J."/>
            <person name="Gale L.R."/>
            <person name="Schwartz D.C."/>
            <person name="Zhou S."/>
            <person name="Corby-Kistler H."/>
            <person name="Young S.K."/>
            <person name="Zeng Q."/>
            <person name="Gargeya S."/>
            <person name="Fitzgerald M."/>
            <person name="Haas B."/>
            <person name="Abouelleil A."/>
            <person name="Alvarado L."/>
            <person name="Arachchi H.M."/>
            <person name="Berlin A."/>
            <person name="Brown A."/>
            <person name="Chapman S.B."/>
            <person name="Chen Z."/>
            <person name="Dunbar C."/>
            <person name="Freedman E."/>
            <person name="Gearin G."/>
            <person name="Gellesch M."/>
            <person name="Goldberg J."/>
            <person name="Griggs A."/>
            <person name="Gujja S."/>
            <person name="Heiman D."/>
            <person name="Howarth C."/>
            <person name="Larson L."/>
            <person name="Lui A."/>
            <person name="MacDonald P.J.P."/>
            <person name="Mehta T."/>
            <person name="Montmayeur A."/>
            <person name="Murphy C."/>
            <person name="Neiman D."/>
            <person name="Pearson M."/>
            <person name="Priest M."/>
            <person name="Roberts A."/>
            <person name="Saif S."/>
            <person name="Shea T."/>
            <person name="Shenoy N."/>
            <person name="Sisk P."/>
            <person name="Stolte C."/>
            <person name="Sykes S."/>
            <person name="Wortman J."/>
            <person name="Nusbaum C."/>
            <person name="Birren B."/>
        </authorList>
    </citation>
    <scope>NUCLEOTIDE SEQUENCE [LARGE SCALE GENOMIC DNA]</scope>
    <source>
        <strain evidence="2">FOSC 3-a</strain>
    </source>
</reference>
<accession>W9IY48</accession>
<sequence>MVKAPPSPQSFLRSFPACMYFRQDDSHRKFEYNWLS</sequence>
<evidence type="ECO:0000313" key="1">
    <source>
        <dbReference type="EMBL" id="EWY97421.1"/>
    </source>
</evidence>
<dbReference type="AlphaFoldDB" id="W9IY48"/>
<name>W9IY48_FUSOX</name>
<evidence type="ECO:0000313" key="2">
    <source>
        <dbReference type="Proteomes" id="UP000030753"/>
    </source>
</evidence>
<dbReference type="EMBL" id="JH717840">
    <property type="protein sequence ID" value="EWY97421.1"/>
    <property type="molecule type" value="Genomic_DNA"/>
</dbReference>
<organism evidence="1 2">
    <name type="scientific">Fusarium oxysporum NRRL 32931</name>
    <dbReference type="NCBI Taxonomy" id="660029"/>
    <lineage>
        <taxon>Eukaryota</taxon>
        <taxon>Fungi</taxon>
        <taxon>Dikarya</taxon>
        <taxon>Ascomycota</taxon>
        <taxon>Pezizomycotina</taxon>
        <taxon>Sordariomycetes</taxon>
        <taxon>Hypocreomycetidae</taxon>
        <taxon>Hypocreales</taxon>
        <taxon>Nectriaceae</taxon>
        <taxon>Fusarium</taxon>
        <taxon>Fusarium oxysporum species complex</taxon>
    </lineage>
</organism>